<comment type="caution">
    <text evidence="2">The sequence shown here is derived from an EMBL/GenBank/DDBJ whole genome shotgun (WGS) entry which is preliminary data.</text>
</comment>
<keyword evidence="3" id="KW-1185">Reference proteome</keyword>
<dbReference type="AlphaFoldDB" id="A0A4Z0WG89"/>
<keyword evidence="1" id="KW-0472">Membrane</keyword>
<evidence type="ECO:0000313" key="2">
    <source>
        <dbReference type="EMBL" id="TGG96050.1"/>
    </source>
</evidence>
<organism evidence="2 3">
    <name type="scientific">Natronospirillum operosum</name>
    <dbReference type="NCBI Taxonomy" id="2759953"/>
    <lineage>
        <taxon>Bacteria</taxon>
        <taxon>Pseudomonadati</taxon>
        <taxon>Pseudomonadota</taxon>
        <taxon>Gammaproteobacteria</taxon>
        <taxon>Oceanospirillales</taxon>
        <taxon>Natronospirillaceae</taxon>
        <taxon>Natronospirillum</taxon>
    </lineage>
</organism>
<dbReference type="EMBL" id="SRMF01000001">
    <property type="protein sequence ID" value="TGG96050.1"/>
    <property type="molecule type" value="Genomic_DNA"/>
</dbReference>
<sequence length="80" mass="9140">MDADEYKAGRVIGILERWIIYLVLVVSQNYNIIALIIAAKGFARFRQMDERPFAEYVLIGTLLSTLLTILVADFTLRAFD</sequence>
<gene>
    <name evidence="2" type="ORF">E4656_01745</name>
</gene>
<feature type="transmembrane region" description="Helical" evidence="1">
    <location>
        <begin position="53"/>
        <end position="72"/>
    </location>
</feature>
<reference evidence="2 3" key="1">
    <citation type="submission" date="2019-04" db="EMBL/GenBank/DDBJ databases">
        <title>Natronospirillum operosus gen. nov., sp. nov., a haloalkaliphilic satellite isolated from decaying biomass of laboratory culture of cyanobacterium Geitlerinema sp. and proposal of Natronospirillaceae fam. nov. and Saccharospirillaceae fam. nov.</title>
        <authorList>
            <person name="Kevbrin V."/>
            <person name="Boltyanskaya Y."/>
            <person name="Koziaeva V."/>
            <person name="Grouzdev D.S."/>
            <person name="Park M."/>
            <person name="Cho J."/>
        </authorList>
    </citation>
    <scope>NUCLEOTIDE SEQUENCE [LARGE SCALE GENOMIC DNA]</scope>
    <source>
        <strain evidence="2 3">G-116</strain>
    </source>
</reference>
<protein>
    <submittedName>
        <fullName evidence="2">Uncharacterized protein</fullName>
    </submittedName>
</protein>
<evidence type="ECO:0000256" key="1">
    <source>
        <dbReference type="SAM" id="Phobius"/>
    </source>
</evidence>
<evidence type="ECO:0000313" key="3">
    <source>
        <dbReference type="Proteomes" id="UP000297475"/>
    </source>
</evidence>
<keyword evidence="1" id="KW-1133">Transmembrane helix</keyword>
<proteinExistence type="predicted"/>
<name>A0A4Z0WG89_9GAMM</name>
<accession>A0A4Z0WG89</accession>
<dbReference type="Proteomes" id="UP000297475">
    <property type="component" value="Unassembled WGS sequence"/>
</dbReference>
<dbReference type="OrthoDB" id="8536716at2"/>
<feature type="transmembrane region" description="Helical" evidence="1">
    <location>
        <begin position="18"/>
        <end position="41"/>
    </location>
</feature>
<keyword evidence="1" id="KW-0812">Transmembrane</keyword>